<dbReference type="InterPro" id="IPR036188">
    <property type="entry name" value="FAD/NAD-bd_sf"/>
</dbReference>
<dbReference type="InterPro" id="IPR039261">
    <property type="entry name" value="FNR_nucleotide-bd"/>
</dbReference>
<dbReference type="Proteomes" id="UP001597124">
    <property type="component" value="Unassembled WGS sequence"/>
</dbReference>
<dbReference type="Pfam" id="PF08491">
    <property type="entry name" value="SE"/>
    <property type="match status" value="1"/>
</dbReference>
<keyword evidence="4" id="KW-1185">Reference proteome</keyword>
<dbReference type="EMBL" id="JBHTIK010000008">
    <property type="protein sequence ID" value="MFD0849362.1"/>
    <property type="molecule type" value="Genomic_DNA"/>
</dbReference>
<dbReference type="PROSITE" id="PS51085">
    <property type="entry name" value="2FE2S_FER_2"/>
    <property type="match status" value="1"/>
</dbReference>
<dbReference type="InterPro" id="IPR017938">
    <property type="entry name" value="Riboflavin_synthase-like_b-brl"/>
</dbReference>
<dbReference type="PROSITE" id="PS00197">
    <property type="entry name" value="2FE2S_FER_1"/>
    <property type="match status" value="1"/>
</dbReference>
<dbReference type="InterPro" id="IPR008333">
    <property type="entry name" value="Cbr1-like_FAD-bd_dom"/>
</dbReference>
<feature type="domain" description="2Fe-2S ferredoxin-type" evidence="1">
    <location>
        <begin position="3"/>
        <end position="94"/>
    </location>
</feature>
<feature type="domain" description="FAD-binding FR-type" evidence="2">
    <location>
        <begin position="101"/>
        <end position="202"/>
    </location>
</feature>
<evidence type="ECO:0000259" key="1">
    <source>
        <dbReference type="PROSITE" id="PS51085"/>
    </source>
</evidence>
<accession>A0ABW3C767</accession>
<dbReference type="SUPFAM" id="SSF51905">
    <property type="entry name" value="FAD/NAD(P)-binding domain"/>
    <property type="match status" value="1"/>
</dbReference>
<dbReference type="InterPro" id="IPR036010">
    <property type="entry name" value="2Fe-2S_ferredoxin-like_sf"/>
</dbReference>
<dbReference type="Pfam" id="PF00970">
    <property type="entry name" value="FAD_binding_6"/>
    <property type="match status" value="1"/>
</dbReference>
<gene>
    <name evidence="3" type="ORF">ACFQ00_13580</name>
</gene>
<dbReference type="InterPro" id="IPR001433">
    <property type="entry name" value="OxRdtase_FAD/NAD-bd"/>
</dbReference>
<dbReference type="PRINTS" id="PR00410">
    <property type="entry name" value="PHEHYDRXLASE"/>
</dbReference>
<dbReference type="Pfam" id="PF00111">
    <property type="entry name" value="Fer2"/>
    <property type="match status" value="1"/>
</dbReference>
<dbReference type="Gene3D" id="3.50.50.60">
    <property type="entry name" value="FAD/NAD(P)-binding domain"/>
    <property type="match status" value="1"/>
</dbReference>
<dbReference type="InterPro" id="IPR006058">
    <property type="entry name" value="2Fe2S_fd_BS"/>
</dbReference>
<proteinExistence type="predicted"/>
<protein>
    <submittedName>
        <fullName evidence="3">2Fe-2S iron-sulfur cluster-binding protein</fullName>
    </submittedName>
</protein>
<dbReference type="InterPro" id="IPR017927">
    <property type="entry name" value="FAD-bd_FR_type"/>
</dbReference>
<dbReference type="InterPro" id="IPR013698">
    <property type="entry name" value="Squalene_epoxidase"/>
</dbReference>
<dbReference type="SUPFAM" id="SSF52343">
    <property type="entry name" value="Ferredoxin reductase-like, C-terminal NADP-linked domain"/>
    <property type="match status" value="1"/>
</dbReference>
<comment type="caution">
    <text evidence="3">The sequence shown here is derived from an EMBL/GenBank/DDBJ whole genome shotgun (WGS) entry which is preliminary data.</text>
</comment>
<dbReference type="PROSITE" id="PS51384">
    <property type="entry name" value="FAD_FR"/>
    <property type="match status" value="1"/>
</dbReference>
<dbReference type="SUPFAM" id="SSF54292">
    <property type="entry name" value="2Fe-2S ferredoxin-like"/>
    <property type="match status" value="1"/>
</dbReference>
<dbReference type="InterPro" id="IPR012675">
    <property type="entry name" value="Beta-grasp_dom_sf"/>
</dbReference>
<reference evidence="4" key="1">
    <citation type="journal article" date="2019" name="Int. J. Syst. Evol. Microbiol.">
        <title>The Global Catalogue of Microorganisms (GCM) 10K type strain sequencing project: providing services to taxonomists for standard genome sequencing and annotation.</title>
        <authorList>
            <consortium name="The Broad Institute Genomics Platform"/>
            <consortium name="The Broad Institute Genome Sequencing Center for Infectious Disease"/>
            <person name="Wu L."/>
            <person name="Ma J."/>
        </authorList>
    </citation>
    <scope>NUCLEOTIDE SEQUENCE [LARGE SCALE GENOMIC DNA]</scope>
    <source>
        <strain evidence="4">CCUG 52537</strain>
    </source>
</reference>
<evidence type="ECO:0000313" key="3">
    <source>
        <dbReference type="EMBL" id="MFD0849362.1"/>
    </source>
</evidence>
<name>A0ABW3C767_SPHXN</name>
<dbReference type="Gene3D" id="3.10.20.30">
    <property type="match status" value="1"/>
</dbReference>
<dbReference type="PANTHER" id="PTHR47354:SF5">
    <property type="entry name" value="PROTEIN RFBI"/>
    <property type="match status" value="1"/>
</dbReference>
<dbReference type="InterPro" id="IPR001041">
    <property type="entry name" value="2Fe-2S_ferredoxin-type"/>
</dbReference>
<dbReference type="Gene3D" id="2.40.30.10">
    <property type="entry name" value="Translation factors"/>
    <property type="match status" value="1"/>
</dbReference>
<evidence type="ECO:0000313" key="4">
    <source>
        <dbReference type="Proteomes" id="UP001597124"/>
    </source>
</evidence>
<sequence>MTYTVEVRYSDGASRTLAVGPAQTILDAAEDAGVPIVHACEAGVCGTCVGKCLSGRYEQGHSIGLSQPEKDMGHILACQTRAASDCVIAFDYPLADNAARVLSGTCTVAAVRRLSENVVLLTLDMSGFDSAFAARPGQFAQFKVPGTSEWRSYSFTDADFAGDEAVFLIRLQPGGVMSAYLESARSGDLIEMRGPKGSFWLRDVKRPIVLVAGGTGLSAVLAMAERLVADRASVPVTLYYGVNEAPNLVLTDRLERLAAAVPHFRWKGIVSAASPGWTGATGFVTDLFDASDFNDGNADIYLCGPAPMVAAARDWVERHKLTATNLYFETFLPSARRQGANDAKTPVALPGPDAMRAAGRGTAVVIGGSIAGIVTAKALSEHYEKVIVLEKDQTHRRSEGRPGAAQGWHLHHLLIAGQREAEAVFPGIIDDMVTAGAFRVDMGEQYRILLAGSWKKVVKSGIDIVCAGRPLLEWCLRRRLDDEPAVDYRYEQTVRDLVFDPDSGNVLGAVTESGEVVAAELVIDAAGKNTPVPEILSRHGFPVPTLEEDHISCFYSTMYHRVPAERVWNDKVMVLSYCYRPHQKYYGCQYYTDSSRTVMATTLVGYDCYDPPRNAQEFRAFADRMPTPVMGEELDHYEACSPVYNFRYPTMQRYRYEALRHVPGGLVAVGDSLSSADPISGAGMTKALLEIGKLRDALRVSDLRDPEAVRAYYRDVSGLEDLVWAVIREQNLRFPWIKDVEKKRPRFARLQNWYIDRIMELMHDAPDIYRLYLSVTHFVSPPGVLMRPAVAARAIGKWLFTKLTFRKTLIERNFGKAPVA</sequence>
<evidence type="ECO:0000259" key="2">
    <source>
        <dbReference type="PROSITE" id="PS51384"/>
    </source>
</evidence>
<dbReference type="SUPFAM" id="SSF63380">
    <property type="entry name" value="Riboflavin synthase domain-like"/>
    <property type="match status" value="1"/>
</dbReference>
<dbReference type="Gene3D" id="3.40.50.80">
    <property type="entry name" value="Nucleotide-binding domain of ferredoxin-NADP reductase (FNR) module"/>
    <property type="match status" value="1"/>
</dbReference>
<dbReference type="Pfam" id="PF00175">
    <property type="entry name" value="NAD_binding_1"/>
    <property type="match status" value="1"/>
</dbReference>
<dbReference type="PANTHER" id="PTHR47354">
    <property type="entry name" value="NADH OXIDOREDUCTASE HCR"/>
    <property type="match status" value="1"/>
</dbReference>
<dbReference type="RefSeq" id="WP_381491792.1">
    <property type="nucleotide sequence ID" value="NZ_JBHTIK010000008.1"/>
</dbReference>
<dbReference type="CDD" id="cd00207">
    <property type="entry name" value="fer2"/>
    <property type="match status" value="1"/>
</dbReference>
<dbReference type="InterPro" id="IPR050415">
    <property type="entry name" value="MRET"/>
</dbReference>
<organism evidence="3 4">
    <name type="scientific">Sphingosinicella xenopeptidilytica</name>
    <dbReference type="NCBI Taxonomy" id="364098"/>
    <lineage>
        <taxon>Bacteria</taxon>
        <taxon>Pseudomonadati</taxon>
        <taxon>Pseudomonadota</taxon>
        <taxon>Alphaproteobacteria</taxon>
        <taxon>Sphingomonadales</taxon>
        <taxon>Sphingosinicellaceae</taxon>
        <taxon>Sphingosinicella</taxon>
    </lineage>
</organism>